<dbReference type="PANTHER" id="PTHR10885:SF0">
    <property type="entry name" value="ISOPENTENYL-DIPHOSPHATE DELTA-ISOMERASE"/>
    <property type="match status" value="1"/>
</dbReference>
<comment type="catalytic activity">
    <reaction evidence="10">
        <text>isopentenyl diphosphate = dimethylallyl diphosphate</text>
        <dbReference type="Rhea" id="RHEA:23284"/>
        <dbReference type="ChEBI" id="CHEBI:57623"/>
        <dbReference type="ChEBI" id="CHEBI:128769"/>
        <dbReference type="EC" id="5.3.3.2"/>
    </reaction>
</comment>
<dbReference type="OrthoDB" id="9809458at2"/>
<keyword evidence="8 10" id="KW-0414">Isoprene biosynthesis</keyword>
<evidence type="ECO:0000256" key="4">
    <source>
        <dbReference type="ARBA" id="ARBA00022490"/>
    </source>
</evidence>
<feature type="binding site" evidence="10">
    <location>
        <position position="116"/>
    </location>
    <ligand>
        <name>Mn(2+)</name>
        <dbReference type="ChEBI" id="CHEBI:29035"/>
    </ligand>
</feature>
<comment type="function">
    <text evidence="10">Catalyzes the 1,3-allylic rearrangement of the homoallylic substrate isopentenyl (IPP) to its highly electrophilic allylic isomer, dimethylallyl diphosphate (DMAPP).</text>
</comment>
<evidence type="ECO:0000256" key="10">
    <source>
        <dbReference type="HAMAP-Rule" id="MF_00202"/>
    </source>
</evidence>
<comment type="cofactor">
    <cofactor evidence="10">
        <name>Mn(2+)</name>
        <dbReference type="ChEBI" id="CHEBI:29035"/>
    </cofactor>
    <text evidence="10">Binds 1 Mn(2+) ion per subunit.</text>
</comment>
<protein>
    <recommendedName>
        <fullName evidence="3 10">Isopentenyl-diphosphate Delta-isomerase</fullName>
        <shortName evidence="10">IPP isomerase</shortName>
        <ecNumber evidence="3 10">5.3.3.2</ecNumber>
    </recommendedName>
    <alternativeName>
        <fullName evidence="10">IPP:DMAPP isomerase</fullName>
    </alternativeName>
    <alternativeName>
        <fullName evidence="10">Isopentenyl pyrophosphate isomerase</fullName>
    </alternativeName>
</protein>
<organism evidence="12 13">
    <name type="scientific">Photobacterium lipolyticum</name>
    <dbReference type="NCBI Taxonomy" id="266810"/>
    <lineage>
        <taxon>Bacteria</taxon>
        <taxon>Pseudomonadati</taxon>
        <taxon>Pseudomonadota</taxon>
        <taxon>Gammaproteobacteria</taxon>
        <taxon>Vibrionales</taxon>
        <taxon>Vibrionaceae</taxon>
        <taxon>Photobacterium</taxon>
    </lineage>
</organism>
<comment type="pathway">
    <text evidence="1 10">Isoprenoid biosynthesis; dimethylallyl diphosphate biosynthesis; dimethylallyl diphosphate from isopentenyl diphosphate: step 1/1.</text>
</comment>
<dbReference type="AlphaFoldDB" id="A0A2T3MTR3"/>
<dbReference type="InterPro" id="IPR015797">
    <property type="entry name" value="NUDIX_hydrolase-like_dom_sf"/>
</dbReference>
<dbReference type="InterPro" id="IPR000086">
    <property type="entry name" value="NUDIX_hydrolase_dom"/>
</dbReference>
<comment type="caution">
    <text evidence="12">The sequence shown here is derived from an EMBL/GenBank/DDBJ whole genome shotgun (WGS) entry which is preliminary data.</text>
</comment>
<dbReference type="Proteomes" id="UP000240904">
    <property type="component" value="Unassembled WGS sequence"/>
</dbReference>
<evidence type="ECO:0000313" key="12">
    <source>
        <dbReference type="EMBL" id="PSW02649.1"/>
    </source>
</evidence>
<proteinExistence type="inferred from homology"/>
<dbReference type="InterPro" id="IPR056375">
    <property type="entry name" value="Idi_bact"/>
</dbReference>
<evidence type="ECO:0000256" key="7">
    <source>
        <dbReference type="ARBA" id="ARBA00023211"/>
    </source>
</evidence>
<dbReference type="UniPathway" id="UPA00059">
    <property type="reaction ID" value="UER00104"/>
</dbReference>
<feature type="binding site" evidence="10">
    <location>
        <position position="71"/>
    </location>
    <ligand>
        <name>Mn(2+)</name>
        <dbReference type="ChEBI" id="CHEBI:29035"/>
    </ligand>
</feature>
<feature type="active site" evidence="10">
    <location>
        <position position="69"/>
    </location>
</feature>
<keyword evidence="4 10" id="KW-0963">Cytoplasm</keyword>
<feature type="binding site" evidence="10">
    <location>
        <position position="89"/>
    </location>
    <ligand>
        <name>Mg(2+)</name>
        <dbReference type="ChEBI" id="CHEBI:18420"/>
    </ligand>
</feature>
<evidence type="ECO:0000256" key="5">
    <source>
        <dbReference type="ARBA" id="ARBA00022723"/>
    </source>
</evidence>
<name>A0A2T3MTR3_9GAMM</name>
<evidence type="ECO:0000256" key="2">
    <source>
        <dbReference type="ARBA" id="ARBA00007579"/>
    </source>
</evidence>
<dbReference type="NCBIfam" id="TIGR02150">
    <property type="entry name" value="IPP_isom_1"/>
    <property type="match status" value="1"/>
</dbReference>
<dbReference type="GO" id="GO:0004452">
    <property type="term" value="F:isopentenyl-diphosphate delta-isomerase activity"/>
    <property type="evidence" value="ECO:0007669"/>
    <property type="project" value="UniProtKB-UniRule"/>
</dbReference>
<dbReference type="Gene3D" id="3.90.79.10">
    <property type="entry name" value="Nucleoside Triphosphate Pyrophosphohydrolase"/>
    <property type="match status" value="1"/>
</dbReference>
<comment type="subcellular location">
    <subcellularLocation>
        <location evidence="10">Cytoplasm</location>
    </subcellularLocation>
</comment>
<dbReference type="GO" id="GO:0005737">
    <property type="term" value="C:cytoplasm"/>
    <property type="evidence" value="ECO:0007669"/>
    <property type="project" value="UniProtKB-SubCell"/>
</dbReference>
<keyword evidence="9 10" id="KW-0413">Isomerase</keyword>
<keyword evidence="5 10" id="KW-0479">Metal-binding</keyword>
<dbReference type="PIRSF" id="PIRSF018427">
    <property type="entry name" value="Isopntndiph_ism"/>
    <property type="match status" value="1"/>
</dbReference>
<dbReference type="SUPFAM" id="SSF55811">
    <property type="entry name" value="Nudix"/>
    <property type="match status" value="1"/>
</dbReference>
<evidence type="ECO:0000256" key="9">
    <source>
        <dbReference type="ARBA" id="ARBA00023235"/>
    </source>
</evidence>
<keyword evidence="13" id="KW-1185">Reference proteome</keyword>
<dbReference type="GO" id="GO:0050992">
    <property type="term" value="P:dimethylallyl diphosphate biosynthetic process"/>
    <property type="evidence" value="ECO:0007669"/>
    <property type="project" value="UniProtKB-UniRule"/>
</dbReference>
<dbReference type="PANTHER" id="PTHR10885">
    <property type="entry name" value="ISOPENTENYL-DIPHOSPHATE DELTA-ISOMERASE"/>
    <property type="match status" value="1"/>
</dbReference>
<reference evidence="12 13" key="1">
    <citation type="submission" date="2018-03" db="EMBL/GenBank/DDBJ databases">
        <title>Whole genome sequencing of Histamine producing bacteria.</title>
        <authorList>
            <person name="Butler K."/>
        </authorList>
    </citation>
    <scope>NUCLEOTIDE SEQUENCE [LARGE SCALE GENOMIC DNA]</scope>
    <source>
        <strain evidence="12 13">DSM 16190</strain>
    </source>
</reference>
<keyword evidence="7 10" id="KW-0464">Manganese</keyword>
<evidence type="ECO:0000256" key="8">
    <source>
        <dbReference type="ARBA" id="ARBA00023229"/>
    </source>
</evidence>
<dbReference type="PROSITE" id="PS51462">
    <property type="entry name" value="NUDIX"/>
    <property type="match status" value="1"/>
</dbReference>
<evidence type="ECO:0000256" key="1">
    <source>
        <dbReference type="ARBA" id="ARBA00004826"/>
    </source>
</evidence>
<evidence type="ECO:0000259" key="11">
    <source>
        <dbReference type="PROSITE" id="PS51462"/>
    </source>
</evidence>
<dbReference type="CDD" id="cd02885">
    <property type="entry name" value="NUDIX_IPP_Isomerase"/>
    <property type="match status" value="1"/>
</dbReference>
<dbReference type="EC" id="5.3.3.2" evidence="3 10"/>
<dbReference type="GO" id="GO:0009240">
    <property type="term" value="P:isopentenyl diphosphate biosynthetic process"/>
    <property type="evidence" value="ECO:0007669"/>
    <property type="project" value="TreeGrafter"/>
</dbReference>
<dbReference type="Pfam" id="PF00293">
    <property type="entry name" value="NUDIX"/>
    <property type="match status" value="1"/>
</dbReference>
<accession>A0A2T3MTR3</accession>
<dbReference type="NCBIfam" id="NF002995">
    <property type="entry name" value="PRK03759.1"/>
    <property type="match status" value="1"/>
</dbReference>
<comment type="cofactor">
    <cofactor evidence="10">
        <name>Mg(2+)</name>
        <dbReference type="ChEBI" id="CHEBI:18420"/>
    </cofactor>
    <text evidence="10">Binds 1 Mg(2+) ion per subunit. The magnesium ion binds only when substrate is bound.</text>
</comment>
<feature type="binding site" evidence="10">
    <location>
        <position position="118"/>
    </location>
    <ligand>
        <name>Mn(2+)</name>
        <dbReference type="ChEBI" id="CHEBI:29035"/>
    </ligand>
</feature>
<evidence type="ECO:0000256" key="6">
    <source>
        <dbReference type="ARBA" id="ARBA00022842"/>
    </source>
</evidence>
<dbReference type="InterPro" id="IPR011876">
    <property type="entry name" value="IsopentenylPP_isomerase_typ1"/>
</dbReference>
<dbReference type="HAMAP" id="MF_00202">
    <property type="entry name" value="Idi"/>
    <property type="match status" value="1"/>
</dbReference>
<feature type="binding site" evidence="10">
    <location>
        <position position="31"/>
    </location>
    <ligand>
        <name>Mn(2+)</name>
        <dbReference type="ChEBI" id="CHEBI:29035"/>
    </ligand>
</feature>
<feature type="binding site" evidence="10">
    <location>
        <position position="25"/>
    </location>
    <ligand>
        <name>Mn(2+)</name>
        <dbReference type="ChEBI" id="CHEBI:29035"/>
    </ligand>
</feature>
<feature type="domain" description="Nudix hydrolase" evidence="11">
    <location>
        <begin position="29"/>
        <end position="167"/>
    </location>
</feature>
<sequence length="175" mass="20106">MIEEQVVLVDPQGQVQGVQEKMQAHREGALHLAFSVLLYRETAQGREFLMHQRALGKYHSGGLWTNTCCSHPRQNETIEQAGLRRLEEEMGITGITQLHDIASFVYRAELDNQLTEHELDHVLVANINTIEMAPNLNEVMAYRWWSQSELEQALATAPQQFTAWFPQVLKHVIHH</sequence>
<keyword evidence="6 10" id="KW-0460">Magnesium</keyword>
<dbReference type="EMBL" id="PYMC01000017">
    <property type="protein sequence ID" value="PSW02649.1"/>
    <property type="molecule type" value="Genomic_DNA"/>
</dbReference>
<gene>
    <name evidence="10" type="primary">idi</name>
    <name evidence="12" type="ORF">C9I89_18480</name>
</gene>
<comment type="similarity">
    <text evidence="2 10">Belongs to the IPP isomerase type 1 family.</text>
</comment>
<feature type="active site" evidence="10">
    <location>
        <position position="118"/>
    </location>
</feature>
<dbReference type="RefSeq" id="WP_107284800.1">
    <property type="nucleotide sequence ID" value="NZ_PYMC01000017.1"/>
</dbReference>
<evidence type="ECO:0000313" key="13">
    <source>
        <dbReference type="Proteomes" id="UP000240904"/>
    </source>
</evidence>
<evidence type="ECO:0000256" key="3">
    <source>
        <dbReference type="ARBA" id="ARBA00012057"/>
    </source>
</evidence>
<dbReference type="GO" id="GO:0046872">
    <property type="term" value="F:metal ion binding"/>
    <property type="evidence" value="ECO:0007669"/>
    <property type="project" value="UniProtKB-KW"/>
</dbReference>